<proteinExistence type="predicted"/>
<evidence type="ECO:0000313" key="2">
    <source>
        <dbReference type="EMBL" id="DAD47229.1"/>
    </source>
</evidence>
<organism evidence="2 3">
    <name type="scientific">Nelumbo nucifera</name>
    <name type="common">Sacred lotus</name>
    <dbReference type="NCBI Taxonomy" id="4432"/>
    <lineage>
        <taxon>Eukaryota</taxon>
        <taxon>Viridiplantae</taxon>
        <taxon>Streptophyta</taxon>
        <taxon>Embryophyta</taxon>
        <taxon>Tracheophyta</taxon>
        <taxon>Spermatophyta</taxon>
        <taxon>Magnoliopsida</taxon>
        <taxon>Proteales</taxon>
        <taxon>Nelumbonaceae</taxon>
        <taxon>Nelumbo</taxon>
    </lineage>
</organism>
<protein>
    <submittedName>
        <fullName evidence="2">Uncharacterized protein</fullName>
    </submittedName>
</protein>
<dbReference type="EMBL" id="DUZY01000008">
    <property type="protein sequence ID" value="DAD47229.1"/>
    <property type="molecule type" value="Genomic_DNA"/>
</dbReference>
<dbReference type="Proteomes" id="UP000607653">
    <property type="component" value="Unassembled WGS sequence"/>
</dbReference>
<evidence type="ECO:0000313" key="3">
    <source>
        <dbReference type="Proteomes" id="UP000607653"/>
    </source>
</evidence>
<dbReference type="AlphaFoldDB" id="A0A822ZVA7"/>
<gene>
    <name evidence="2" type="ORF">HUJ06_017166</name>
</gene>
<keyword evidence="3" id="KW-1185">Reference proteome</keyword>
<feature type="region of interest" description="Disordered" evidence="1">
    <location>
        <begin position="1"/>
        <end position="20"/>
    </location>
</feature>
<evidence type="ECO:0000256" key="1">
    <source>
        <dbReference type="SAM" id="MobiDB-lite"/>
    </source>
</evidence>
<name>A0A822ZVA7_NELNU</name>
<accession>A0A822ZVA7</accession>
<comment type="caution">
    <text evidence="2">The sequence shown here is derived from an EMBL/GenBank/DDBJ whole genome shotgun (WGS) entry which is preliminary data.</text>
</comment>
<reference evidence="2 3" key="1">
    <citation type="journal article" date="2020" name="Mol. Biol. Evol.">
        <title>Distinct Expression and Methylation Patterns for Genes with Different Fates following a Single Whole-Genome Duplication in Flowering Plants.</title>
        <authorList>
            <person name="Shi T."/>
            <person name="Rahmani R.S."/>
            <person name="Gugger P.F."/>
            <person name="Wang M."/>
            <person name="Li H."/>
            <person name="Zhang Y."/>
            <person name="Li Z."/>
            <person name="Wang Q."/>
            <person name="Van de Peer Y."/>
            <person name="Marchal K."/>
            <person name="Chen J."/>
        </authorList>
    </citation>
    <scope>NUCLEOTIDE SEQUENCE [LARGE SCALE GENOMIC DNA]</scope>
    <source>
        <tissue evidence="2">Leaf</tissue>
    </source>
</reference>
<sequence>MIKESGWQGGKQGTGQKKEDKAYKIGETRLLSNTGYWAMYETNFSKVILPKCS</sequence>